<protein>
    <submittedName>
        <fullName evidence="3">YcxB family protein</fullName>
    </submittedName>
</protein>
<evidence type="ECO:0000313" key="4">
    <source>
        <dbReference type="Proteomes" id="UP000601099"/>
    </source>
</evidence>
<proteinExistence type="predicted"/>
<feature type="transmembrane region" description="Helical" evidence="1">
    <location>
        <begin position="60"/>
        <end position="80"/>
    </location>
</feature>
<reference evidence="3 4" key="1">
    <citation type="submission" date="2020-11" db="EMBL/GenBank/DDBJ databases">
        <title>Hymenobacter sp.</title>
        <authorList>
            <person name="Kim M.K."/>
        </authorList>
    </citation>
    <scope>NUCLEOTIDE SEQUENCE [LARGE SCALE GENOMIC DNA]</scope>
    <source>
        <strain evidence="3 4">BT594</strain>
    </source>
</reference>
<evidence type="ECO:0000259" key="2">
    <source>
        <dbReference type="Pfam" id="PF14317"/>
    </source>
</evidence>
<gene>
    <name evidence="3" type="ORF">I5L79_00550</name>
</gene>
<dbReference type="EMBL" id="JADWYK010000001">
    <property type="protein sequence ID" value="MBG8552013.1"/>
    <property type="molecule type" value="Genomic_DNA"/>
</dbReference>
<feature type="domain" description="YcxB-like C-terminal" evidence="2">
    <location>
        <begin position="97"/>
        <end position="154"/>
    </location>
</feature>
<dbReference type="InterPro" id="IPR025588">
    <property type="entry name" value="YcxB-like_C"/>
</dbReference>
<keyword evidence="1" id="KW-1133">Transmembrane helix</keyword>
<comment type="caution">
    <text evidence="3">The sequence shown here is derived from an EMBL/GenBank/DDBJ whole genome shotgun (WGS) entry which is preliminary data.</text>
</comment>
<keyword evidence="1" id="KW-0472">Membrane</keyword>
<evidence type="ECO:0000313" key="3">
    <source>
        <dbReference type="EMBL" id="MBG8552013.1"/>
    </source>
</evidence>
<sequence>MNDFSITTRLTTNEYVKIMFIGLYRKPAFILATILGFYYVTTISLDYLNIIDWYNNTPVFEILCGAFLLLAPTLITFISIRQFLSNPNFQNNITYSFSDNGFTCQGFTFKSEFVWQHITKQKELGKFLILYHNKKFGNFIDKTKLTAEQLNYIKSKVISKSK</sequence>
<name>A0ABS0KXE3_9BACT</name>
<feature type="transmembrane region" description="Helical" evidence="1">
    <location>
        <begin position="28"/>
        <end position="48"/>
    </location>
</feature>
<dbReference type="Proteomes" id="UP000601099">
    <property type="component" value="Unassembled WGS sequence"/>
</dbReference>
<accession>A0ABS0KXE3</accession>
<keyword evidence="1" id="KW-0812">Transmembrane</keyword>
<dbReference type="RefSeq" id="WP_196953070.1">
    <property type="nucleotide sequence ID" value="NZ_JADWYK010000001.1"/>
</dbReference>
<organism evidence="3 4">
    <name type="scientific">Hymenobacter guriensis</name>
    <dbReference type="NCBI Taxonomy" id="2793065"/>
    <lineage>
        <taxon>Bacteria</taxon>
        <taxon>Pseudomonadati</taxon>
        <taxon>Bacteroidota</taxon>
        <taxon>Cytophagia</taxon>
        <taxon>Cytophagales</taxon>
        <taxon>Hymenobacteraceae</taxon>
        <taxon>Hymenobacter</taxon>
    </lineage>
</organism>
<keyword evidence="4" id="KW-1185">Reference proteome</keyword>
<dbReference type="Pfam" id="PF14317">
    <property type="entry name" value="YcxB"/>
    <property type="match status" value="1"/>
</dbReference>
<evidence type="ECO:0000256" key="1">
    <source>
        <dbReference type="SAM" id="Phobius"/>
    </source>
</evidence>